<dbReference type="Pfam" id="PF19040">
    <property type="entry name" value="SGNH"/>
    <property type="match status" value="1"/>
</dbReference>
<dbReference type="InterPro" id="IPR043968">
    <property type="entry name" value="SGNH"/>
</dbReference>
<dbReference type="PANTHER" id="PTHR23028:SF53">
    <property type="entry name" value="ACYL_TRANSF_3 DOMAIN-CONTAINING PROTEIN"/>
    <property type="match status" value="1"/>
</dbReference>
<feature type="transmembrane region" description="Helical" evidence="2">
    <location>
        <begin position="40"/>
        <end position="57"/>
    </location>
</feature>
<dbReference type="RefSeq" id="WP_210096174.1">
    <property type="nucleotide sequence ID" value="NZ_BAAAIO010000001.1"/>
</dbReference>
<organism evidence="5 6">
    <name type="scientific">Microbacterium phyllosphaerae</name>
    <dbReference type="NCBI Taxonomy" id="124798"/>
    <lineage>
        <taxon>Bacteria</taxon>
        <taxon>Bacillati</taxon>
        <taxon>Actinomycetota</taxon>
        <taxon>Actinomycetes</taxon>
        <taxon>Micrococcales</taxon>
        <taxon>Microbacteriaceae</taxon>
        <taxon>Microbacterium</taxon>
    </lineage>
</organism>
<protein>
    <submittedName>
        <fullName evidence="5">Peptidoglycan/LPS O-acetylase OafA/YrhL</fullName>
    </submittedName>
</protein>
<keyword evidence="2" id="KW-0472">Membrane</keyword>
<evidence type="ECO:0000313" key="5">
    <source>
        <dbReference type="EMBL" id="MBP2376729.1"/>
    </source>
</evidence>
<evidence type="ECO:0000256" key="1">
    <source>
        <dbReference type="SAM" id="MobiDB-lite"/>
    </source>
</evidence>
<feature type="transmembrane region" description="Helical" evidence="2">
    <location>
        <begin position="178"/>
        <end position="194"/>
    </location>
</feature>
<evidence type="ECO:0000259" key="4">
    <source>
        <dbReference type="Pfam" id="PF19040"/>
    </source>
</evidence>
<dbReference type="Pfam" id="PF01757">
    <property type="entry name" value="Acyl_transf_3"/>
    <property type="match status" value="1"/>
</dbReference>
<dbReference type="PANTHER" id="PTHR23028">
    <property type="entry name" value="ACETYLTRANSFERASE"/>
    <property type="match status" value="1"/>
</dbReference>
<reference evidence="5 6" key="1">
    <citation type="submission" date="2021-03" db="EMBL/GenBank/DDBJ databases">
        <title>Sequencing the genomes of 1000 actinobacteria strains.</title>
        <authorList>
            <person name="Klenk H.-P."/>
        </authorList>
    </citation>
    <scope>NUCLEOTIDE SEQUENCE [LARGE SCALE GENOMIC DNA]</scope>
    <source>
        <strain evidence="5 6">DSM 13468</strain>
    </source>
</reference>
<evidence type="ECO:0000256" key="2">
    <source>
        <dbReference type="SAM" id="Phobius"/>
    </source>
</evidence>
<name>A0ABS4WKL0_9MICO</name>
<feature type="transmembrane region" description="Helical" evidence="2">
    <location>
        <begin position="373"/>
        <end position="391"/>
    </location>
</feature>
<keyword evidence="6" id="KW-1185">Reference proteome</keyword>
<comment type="caution">
    <text evidence="5">The sequence shown here is derived from an EMBL/GenBank/DDBJ whole genome shotgun (WGS) entry which is preliminary data.</text>
</comment>
<dbReference type="Proteomes" id="UP000703720">
    <property type="component" value="Unassembled WGS sequence"/>
</dbReference>
<gene>
    <name evidence="5" type="ORF">JOF42_000224</name>
</gene>
<accession>A0ABS4WKL0</accession>
<feature type="compositionally biased region" description="Polar residues" evidence="1">
    <location>
        <begin position="1"/>
        <end position="21"/>
    </location>
</feature>
<keyword evidence="2" id="KW-1133">Transmembrane helix</keyword>
<evidence type="ECO:0000259" key="3">
    <source>
        <dbReference type="Pfam" id="PF01757"/>
    </source>
</evidence>
<feature type="domain" description="SGNH" evidence="4">
    <location>
        <begin position="500"/>
        <end position="720"/>
    </location>
</feature>
<dbReference type="EMBL" id="JAGIOA010000001">
    <property type="protein sequence ID" value="MBP2376729.1"/>
    <property type="molecule type" value="Genomic_DNA"/>
</dbReference>
<proteinExistence type="predicted"/>
<sequence>MAEPSSTTTVESSQNLLSDGPTSRAALRARRDKRVFRTDIQALRAVAVLLVVVYHLRPNRIPGGFIGVDVFFVISGFLITSHLVREASRSGTVKLGAFWAARARRILPASLVAIAVTIALTAWVAPVTLLADLQRQALASIFYVQNWVLAADAVDYSAADNEATAFQHFWSLSVEEQFYVFWPLIVLLAVWLVTRRLTSTAHAVDPATRERNLRWMLAALFGAVVLASLAFSVSAVADGQANAYFVTTTRVWELGAGGLLALVSVRRLASVWRAVIAYLGIGLVGYSAFVLTNETPFPGLAAIPVILGTCAIIFAGSPSTDGSIDGPGRFDPWTWVSRLSVVQWIGDRSYSLYLWHFPVIVLWMMVADRKPDYLDIIAMSVISVVAGHLSYRFIEQPTRQAAFFRSSTRRSLSAAGIAMILVALMTFAYPWSTAQAAAAGDWDALATESRSLPAVGAQAVSDDTVPTFTTSEAAVTPNPLQADEDRNIAFTADECVAEGRDVDTPTCTAGDTSAATTIALVGDSHARMYSTALADMAEKQGWLLTTHLRNACPFSPVPRDSEVQKELSCTEPNAEVLDELLADPPDLVITTWSFAVTFFDDDAPGVPGADGFATYWNTLENAGIEVLVLRDVPRMDENIPDCVAEHYDDPDVCARDRDDALPGAALFAEAVAAAPDVAVADFTDVFCDDEICKPVIGNVIAYSDDHHLTDSFAVSMIPLLTDAVEDALPST</sequence>
<dbReference type="InterPro" id="IPR002656">
    <property type="entry name" value="Acyl_transf_3_dom"/>
</dbReference>
<feature type="transmembrane region" description="Helical" evidence="2">
    <location>
        <begin position="270"/>
        <end position="291"/>
    </location>
</feature>
<feature type="transmembrane region" description="Helical" evidence="2">
    <location>
        <begin position="63"/>
        <end position="84"/>
    </location>
</feature>
<feature type="transmembrane region" description="Helical" evidence="2">
    <location>
        <begin position="412"/>
        <end position="431"/>
    </location>
</feature>
<dbReference type="InterPro" id="IPR050879">
    <property type="entry name" value="Acyltransferase_3"/>
</dbReference>
<feature type="domain" description="Acyltransferase 3" evidence="3">
    <location>
        <begin position="39"/>
        <end position="384"/>
    </location>
</feature>
<keyword evidence="2" id="KW-0812">Transmembrane</keyword>
<feature type="transmembrane region" description="Helical" evidence="2">
    <location>
        <begin position="215"/>
        <end position="237"/>
    </location>
</feature>
<feature type="region of interest" description="Disordered" evidence="1">
    <location>
        <begin position="1"/>
        <end position="25"/>
    </location>
</feature>
<feature type="transmembrane region" description="Helical" evidence="2">
    <location>
        <begin position="297"/>
        <end position="315"/>
    </location>
</feature>
<feature type="transmembrane region" description="Helical" evidence="2">
    <location>
        <begin position="105"/>
        <end position="125"/>
    </location>
</feature>
<evidence type="ECO:0000313" key="6">
    <source>
        <dbReference type="Proteomes" id="UP000703720"/>
    </source>
</evidence>